<dbReference type="SUPFAM" id="SSF47979">
    <property type="entry name" value="Iron-dependent repressor protein, dimerization domain"/>
    <property type="match status" value="1"/>
</dbReference>
<reference evidence="7 8" key="1">
    <citation type="submission" date="2011-03" db="EMBL/GenBank/DDBJ databases">
        <title>The complete genome of Archaeoglobus veneficus SNP6.</title>
        <authorList>
            <consortium name="US DOE Joint Genome Institute (JGI-PGF)"/>
            <person name="Lucas S."/>
            <person name="Copeland A."/>
            <person name="Lapidus A."/>
            <person name="Bruce D."/>
            <person name="Goodwin L."/>
            <person name="Pitluck S."/>
            <person name="Kyrpides N."/>
            <person name="Mavromatis K."/>
            <person name="Pagani I."/>
            <person name="Ivanova N."/>
            <person name="Mikhailova N."/>
            <person name="Lu M."/>
            <person name="Detter J.C."/>
            <person name="Tapia R."/>
            <person name="Han C."/>
            <person name="Land M."/>
            <person name="Hauser L."/>
            <person name="Markowitz V."/>
            <person name="Cheng J.-F."/>
            <person name="Hugenholtz P."/>
            <person name="Woyke T."/>
            <person name="Wu D."/>
            <person name="Spring S."/>
            <person name="Brambilla E."/>
            <person name="Klenk H.-P."/>
            <person name="Eisen J.A."/>
        </authorList>
    </citation>
    <scope>NUCLEOTIDE SEQUENCE [LARGE SCALE GENOMIC DNA]</scope>
    <source>
        <strain>SNP6</strain>
    </source>
</reference>
<dbReference type="KEGG" id="ave:Arcve_1253"/>
<dbReference type="EMBL" id="CP002588">
    <property type="protein sequence ID" value="AEA47260.1"/>
    <property type="molecule type" value="Genomic_DNA"/>
</dbReference>
<gene>
    <name evidence="7" type="ordered locus">Arcve_1253</name>
</gene>
<dbReference type="InterPro" id="IPR036388">
    <property type="entry name" value="WH-like_DNA-bd_sf"/>
</dbReference>
<dbReference type="InterPro" id="IPR050536">
    <property type="entry name" value="DtxR_MntR_Metal-Reg"/>
</dbReference>
<dbReference type="Proteomes" id="UP000008136">
    <property type="component" value="Chromosome"/>
</dbReference>
<evidence type="ECO:0000256" key="4">
    <source>
        <dbReference type="ARBA" id="ARBA00023163"/>
    </source>
</evidence>
<dbReference type="InterPro" id="IPR001367">
    <property type="entry name" value="Fe_dep_repressor"/>
</dbReference>
<evidence type="ECO:0000256" key="3">
    <source>
        <dbReference type="ARBA" id="ARBA00023125"/>
    </source>
</evidence>
<proteinExistence type="inferred from homology"/>
<protein>
    <submittedName>
        <fullName evidence="7">Iron (Metal) dependent repressor, DtxR family</fullName>
    </submittedName>
</protein>
<dbReference type="STRING" id="693661.Arcve_1253"/>
<dbReference type="HOGENOM" id="CLU_1891311_0_0_2"/>
<keyword evidence="4" id="KW-0804">Transcription</keyword>
<evidence type="ECO:0000259" key="5">
    <source>
        <dbReference type="Pfam" id="PF01325"/>
    </source>
</evidence>
<dbReference type="InterPro" id="IPR022689">
    <property type="entry name" value="Iron_dep_repressor"/>
</dbReference>
<dbReference type="RefSeq" id="WP_013683922.1">
    <property type="nucleotide sequence ID" value="NC_015320.1"/>
</dbReference>
<comment type="similarity">
    <text evidence="1">Belongs to the DtxR/MntR family.</text>
</comment>
<dbReference type="Pfam" id="PF01325">
    <property type="entry name" value="Fe_dep_repress"/>
    <property type="match status" value="1"/>
</dbReference>
<evidence type="ECO:0000313" key="7">
    <source>
        <dbReference type="EMBL" id="AEA47260.1"/>
    </source>
</evidence>
<dbReference type="GO" id="GO:0046983">
    <property type="term" value="F:protein dimerization activity"/>
    <property type="evidence" value="ECO:0007669"/>
    <property type="project" value="InterPro"/>
</dbReference>
<dbReference type="Gene3D" id="1.10.10.10">
    <property type="entry name" value="Winged helix-like DNA-binding domain superfamily/Winged helix DNA-binding domain"/>
    <property type="match status" value="1"/>
</dbReference>
<dbReference type="Pfam" id="PF02742">
    <property type="entry name" value="Fe_dep_repr_C"/>
    <property type="match status" value="1"/>
</dbReference>
<feature type="domain" description="HTH dtxR-type" evidence="5">
    <location>
        <begin position="7"/>
        <end position="59"/>
    </location>
</feature>
<dbReference type="PANTHER" id="PTHR33238:SF7">
    <property type="entry name" value="IRON-DEPENDENT TRANSCRIPTIONAL REGULATOR"/>
    <property type="match status" value="1"/>
</dbReference>
<dbReference type="InterPro" id="IPR036421">
    <property type="entry name" value="Fe_dep_repressor_sf"/>
</dbReference>
<organism evidence="7 8">
    <name type="scientific">Archaeoglobus veneficus (strain DSM 11195 / SNP6)</name>
    <dbReference type="NCBI Taxonomy" id="693661"/>
    <lineage>
        <taxon>Archaea</taxon>
        <taxon>Methanobacteriati</taxon>
        <taxon>Methanobacteriota</taxon>
        <taxon>Archaeoglobi</taxon>
        <taxon>Archaeoglobales</taxon>
        <taxon>Archaeoglobaceae</taxon>
        <taxon>Archaeoglobus</taxon>
    </lineage>
</organism>
<evidence type="ECO:0000256" key="2">
    <source>
        <dbReference type="ARBA" id="ARBA00023015"/>
    </source>
</evidence>
<evidence type="ECO:0000256" key="1">
    <source>
        <dbReference type="ARBA" id="ARBA00007871"/>
    </source>
</evidence>
<keyword evidence="2" id="KW-0805">Transcription regulation</keyword>
<feature type="domain" description="Iron dependent repressor metal binding and dimerisation" evidence="6">
    <location>
        <begin position="64"/>
        <end position="131"/>
    </location>
</feature>
<dbReference type="eggNOG" id="arCOG02100">
    <property type="taxonomic scope" value="Archaea"/>
</dbReference>
<keyword evidence="3" id="KW-0238">DNA-binding</keyword>
<evidence type="ECO:0000313" key="8">
    <source>
        <dbReference type="Proteomes" id="UP000008136"/>
    </source>
</evidence>
<dbReference type="SMART" id="SM00529">
    <property type="entry name" value="HTH_DTXR"/>
    <property type="match status" value="1"/>
</dbReference>
<sequence>MFVNVDTLLRVAYRAFEEGVQIIGPTYLSLHLGIPKSSAQNQLIRLAETGLGVYVPKKGFLFNEKGLHEAKKAVKKHRLLECLMEELGMERGDACREAARIEAVVGEGLIRLLEDRYRPRRVCPCGKEIPEVEG</sequence>
<dbReference type="PANTHER" id="PTHR33238">
    <property type="entry name" value="IRON (METAL) DEPENDENT REPRESSOR, DTXR FAMILY"/>
    <property type="match status" value="1"/>
</dbReference>
<evidence type="ECO:0000259" key="6">
    <source>
        <dbReference type="Pfam" id="PF02742"/>
    </source>
</evidence>
<dbReference type="GO" id="GO:0003677">
    <property type="term" value="F:DNA binding"/>
    <property type="evidence" value="ECO:0007669"/>
    <property type="project" value="UniProtKB-KW"/>
</dbReference>
<dbReference type="GO" id="GO:0046914">
    <property type="term" value="F:transition metal ion binding"/>
    <property type="evidence" value="ECO:0007669"/>
    <property type="project" value="InterPro"/>
</dbReference>
<dbReference type="AlphaFoldDB" id="F2KMY4"/>
<dbReference type="GO" id="GO:0003700">
    <property type="term" value="F:DNA-binding transcription factor activity"/>
    <property type="evidence" value="ECO:0007669"/>
    <property type="project" value="InterPro"/>
</dbReference>
<accession>F2KMY4</accession>
<keyword evidence="8" id="KW-1185">Reference proteome</keyword>
<name>F2KMY4_ARCVS</name>
<dbReference type="InterPro" id="IPR022687">
    <property type="entry name" value="HTH_DTXR"/>
</dbReference>
<dbReference type="GeneID" id="10394374"/>
<dbReference type="OrthoDB" id="24735at2157"/>